<keyword evidence="2" id="KW-1133">Transmembrane helix</keyword>
<feature type="compositionally biased region" description="Low complexity" evidence="1">
    <location>
        <begin position="200"/>
        <end position="210"/>
    </location>
</feature>
<feature type="region of interest" description="Disordered" evidence="1">
    <location>
        <begin position="186"/>
        <end position="218"/>
    </location>
</feature>
<keyword evidence="5" id="KW-1185">Reference proteome</keyword>
<dbReference type="Proteomes" id="UP001556631">
    <property type="component" value="Unassembled WGS sequence"/>
</dbReference>
<comment type="caution">
    <text evidence="4">The sequence shown here is derived from an EMBL/GenBank/DDBJ whole genome shotgun (WGS) entry which is preliminary data.</text>
</comment>
<gene>
    <name evidence="4" type="ORF">AB3X52_16840</name>
</gene>
<evidence type="ECO:0000259" key="3">
    <source>
        <dbReference type="PROSITE" id="PS50965"/>
    </source>
</evidence>
<dbReference type="EMBL" id="JBFPJR010000038">
    <property type="protein sequence ID" value="MEX0429290.1"/>
    <property type="molecule type" value="Genomic_DNA"/>
</dbReference>
<organism evidence="4 5">
    <name type="scientific">Nocardioides eburneus</name>
    <dbReference type="NCBI Taxonomy" id="3231482"/>
    <lineage>
        <taxon>Bacteria</taxon>
        <taxon>Bacillati</taxon>
        <taxon>Actinomycetota</taxon>
        <taxon>Actinomycetes</taxon>
        <taxon>Propionibacteriales</taxon>
        <taxon>Nocardioidaceae</taxon>
        <taxon>Nocardioides</taxon>
    </lineage>
</organism>
<dbReference type="Pfam" id="PF08378">
    <property type="entry name" value="NERD"/>
    <property type="match status" value="1"/>
</dbReference>
<keyword evidence="2" id="KW-0472">Membrane</keyword>
<name>A0ABV3T261_9ACTN</name>
<evidence type="ECO:0000256" key="2">
    <source>
        <dbReference type="SAM" id="Phobius"/>
    </source>
</evidence>
<feature type="transmembrane region" description="Helical" evidence="2">
    <location>
        <begin position="229"/>
        <end position="250"/>
    </location>
</feature>
<dbReference type="RefSeq" id="WP_367995255.1">
    <property type="nucleotide sequence ID" value="NZ_JBFPJR010000038.1"/>
</dbReference>
<dbReference type="InterPro" id="IPR011528">
    <property type="entry name" value="NERD"/>
</dbReference>
<accession>A0ABV3T261</accession>
<protein>
    <submittedName>
        <fullName evidence="4">Nuclease-related domain-containing protein</fullName>
    </submittedName>
</protein>
<proteinExistence type="predicted"/>
<keyword evidence="2" id="KW-0812">Transmembrane</keyword>
<feature type="domain" description="NERD" evidence="3">
    <location>
        <begin position="29"/>
        <end position="137"/>
    </location>
</feature>
<dbReference type="PROSITE" id="PS50965">
    <property type="entry name" value="NERD"/>
    <property type="match status" value="1"/>
</dbReference>
<feature type="transmembrane region" description="Helical" evidence="2">
    <location>
        <begin position="256"/>
        <end position="276"/>
    </location>
</feature>
<sequence>MAGDSADEVARRARDKAERLLRNAEMWEKGAAGERAVQEALAQLPPEWTVFHDLHWPGRQRANIDHLVIGPGGVFVIDAKNWSGQLQVRDGILRQNGYRRDAAVDSARAAARSIASLASSLPAAAVIPVLCFTGEAVPQQTTLDGVSLCSVSNLVALIVGRPAAISPDGLSYLRFELDMSTRAATGPAVDLPRLPPPAPVGRSRPSTRSVRTVKRQRTPRSVRRTVKRFIFGFGLWIIATLIANAALGSARNNSSVAGPVLIGLGVAAFIASRRVID</sequence>
<evidence type="ECO:0000313" key="4">
    <source>
        <dbReference type="EMBL" id="MEX0429290.1"/>
    </source>
</evidence>
<evidence type="ECO:0000313" key="5">
    <source>
        <dbReference type="Proteomes" id="UP001556631"/>
    </source>
</evidence>
<evidence type="ECO:0000256" key="1">
    <source>
        <dbReference type="SAM" id="MobiDB-lite"/>
    </source>
</evidence>
<reference evidence="4 5" key="1">
    <citation type="submission" date="2024-07" db="EMBL/GenBank/DDBJ databases">
        <authorList>
            <person name="Lee S."/>
            <person name="Kang M."/>
        </authorList>
    </citation>
    <scope>NUCLEOTIDE SEQUENCE [LARGE SCALE GENOMIC DNA]</scope>
    <source>
        <strain evidence="4 5">DS6</strain>
    </source>
</reference>